<dbReference type="GO" id="GO:0005829">
    <property type="term" value="C:cytosol"/>
    <property type="evidence" value="ECO:0007669"/>
    <property type="project" value="TreeGrafter"/>
</dbReference>
<feature type="compositionally biased region" description="Low complexity" evidence="3">
    <location>
        <begin position="181"/>
        <end position="192"/>
    </location>
</feature>
<evidence type="ECO:0008006" key="5">
    <source>
        <dbReference type="Google" id="ProtNLM"/>
    </source>
</evidence>
<feature type="region of interest" description="Disordered" evidence="3">
    <location>
        <begin position="397"/>
        <end position="432"/>
    </location>
</feature>
<dbReference type="SUPFAM" id="SSF144000">
    <property type="entry name" value="Oxysterol-binding protein-like"/>
    <property type="match status" value="1"/>
</dbReference>
<dbReference type="PROSITE" id="PS01013">
    <property type="entry name" value="OSBP"/>
    <property type="match status" value="1"/>
</dbReference>
<dbReference type="Gene3D" id="3.30.70.3490">
    <property type="match status" value="1"/>
</dbReference>
<dbReference type="OrthoDB" id="48057at2759"/>
<dbReference type="InterPro" id="IPR018494">
    <property type="entry name" value="Oxysterol-bd_CS"/>
</dbReference>
<gene>
    <name evidence="4" type="ORF">JR316_011475</name>
</gene>
<feature type="region of interest" description="Disordered" evidence="3">
    <location>
        <begin position="153"/>
        <end position="201"/>
    </location>
</feature>
<dbReference type="PANTHER" id="PTHR10972:SF212">
    <property type="entry name" value="OXYSTEROL-BINDING PROTEIN-LIKE PROTEIN 1"/>
    <property type="match status" value="1"/>
</dbReference>
<sequence>MSTTQHDNSIDEDAPGPPISVPDSGDTGEGGKLKMIVQLVKKCLGVKDIATMRLSLPASLLEPMPNLEYWHYLDRPDIFCTINDSDDPFMRMISVLRFTFTKDIKFIHGKVCKPYNSVLGEHFRAHWDVEPNPYRLDDGEGNSNRDSIGEALASETGSVKSGKSSKSTTSGISAFSKHKSPSTAPTSPHHPAAGGGADTDNLTAQVSSLSLGGNNASTPGGTAPVRVVFLTEQVSHHPPVSAYFATCPSRSIEMSGIDQISAKVSGTTLRVSPGQYNQGIFIHLTGGPGEGEKYHITHPVASVNGILRGSFYVTVGESTIITCEGGKPGHKFRTIIEYKEESWLGRAHFLVEGVIHTVFDSDTTHCAEWTKVKHVPQNRVVAVFDGSWRGKIRWKRVGTGSYPNPEHNHTGVTRSTASSPNPSHAKLPMPNIPAASVSKADVASYYLSGKRSSGSGSGSGSSSKSSSVAAEDEWMQLMDLSTLFVVPKTVRPLERQHSRESRKLWENVTDKLMKKEFSEATKEKVAIEQRQRDEAAERKKKGIQFVPRYFENDLERGYAVLTEDGKVAVEEEMKEDTPQCIEGIDVNAQLSS</sequence>
<accession>A0A8H7XN39</accession>
<evidence type="ECO:0000256" key="2">
    <source>
        <dbReference type="RuleBase" id="RU003844"/>
    </source>
</evidence>
<dbReference type="GO" id="GO:0016020">
    <property type="term" value="C:membrane"/>
    <property type="evidence" value="ECO:0007669"/>
    <property type="project" value="TreeGrafter"/>
</dbReference>
<evidence type="ECO:0000256" key="3">
    <source>
        <dbReference type="SAM" id="MobiDB-lite"/>
    </source>
</evidence>
<dbReference type="PANTHER" id="PTHR10972">
    <property type="entry name" value="OXYSTEROL-BINDING PROTEIN-RELATED"/>
    <property type="match status" value="1"/>
</dbReference>
<organism evidence="4">
    <name type="scientific">Psilocybe cubensis</name>
    <name type="common">Psychedelic mushroom</name>
    <name type="synonym">Stropharia cubensis</name>
    <dbReference type="NCBI Taxonomy" id="181762"/>
    <lineage>
        <taxon>Eukaryota</taxon>
        <taxon>Fungi</taxon>
        <taxon>Dikarya</taxon>
        <taxon>Basidiomycota</taxon>
        <taxon>Agaricomycotina</taxon>
        <taxon>Agaricomycetes</taxon>
        <taxon>Agaricomycetidae</taxon>
        <taxon>Agaricales</taxon>
        <taxon>Agaricineae</taxon>
        <taxon>Strophariaceae</taxon>
        <taxon>Psilocybe</taxon>
    </lineage>
</organism>
<proteinExistence type="inferred from homology"/>
<name>A0A8H7XN39_PSICU</name>
<dbReference type="InterPro" id="IPR000648">
    <property type="entry name" value="Oxysterol-bd"/>
</dbReference>
<comment type="similarity">
    <text evidence="1 2">Belongs to the OSBP family.</text>
</comment>
<dbReference type="GO" id="GO:0032934">
    <property type="term" value="F:sterol binding"/>
    <property type="evidence" value="ECO:0007669"/>
    <property type="project" value="TreeGrafter"/>
</dbReference>
<reference evidence="4" key="1">
    <citation type="submission" date="2021-02" db="EMBL/GenBank/DDBJ databases">
        <title>Psilocybe cubensis genome.</title>
        <authorList>
            <person name="Mckernan K.J."/>
            <person name="Crawford S."/>
            <person name="Trippe A."/>
            <person name="Kane L.T."/>
            <person name="Mclaughlin S."/>
        </authorList>
    </citation>
    <scope>NUCLEOTIDE SEQUENCE [LARGE SCALE GENOMIC DNA]</scope>
    <source>
        <strain evidence="4">MGC-MH-2018</strain>
    </source>
</reference>
<comment type="caution">
    <text evidence="4">The sequence shown here is derived from an EMBL/GenBank/DDBJ whole genome shotgun (WGS) entry which is preliminary data.</text>
</comment>
<dbReference type="Gene3D" id="2.40.160.120">
    <property type="match status" value="1"/>
</dbReference>
<dbReference type="InterPro" id="IPR037239">
    <property type="entry name" value="OSBP_sf"/>
</dbReference>
<protein>
    <recommendedName>
        <fullName evidence="5">Oxysterol-binding protein</fullName>
    </recommendedName>
</protein>
<evidence type="ECO:0000313" key="4">
    <source>
        <dbReference type="EMBL" id="KAG5163688.1"/>
    </source>
</evidence>
<evidence type="ECO:0000256" key="1">
    <source>
        <dbReference type="ARBA" id="ARBA00008842"/>
    </source>
</evidence>
<feature type="region of interest" description="Disordered" evidence="3">
    <location>
        <begin position="1"/>
        <end position="27"/>
    </location>
</feature>
<dbReference type="EMBL" id="JAFIQS010000014">
    <property type="protein sequence ID" value="KAG5163688.1"/>
    <property type="molecule type" value="Genomic_DNA"/>
</dbReference>
<feature type="compositionally biased region" description="Polar residues" evidence="3">
    <location>
        <begin position="410"/>
        <end position="422"/>
    </location>
</feature>
<feature type="compositionally biased region" description="Low complexity" evidence="3">
    <location>
        <begin position="154"/>
        <end position="173"/>
    </location>
</feature>
<dbReference type="Pfam" id="PF01237">
    <property type="entry name" value="Oxysterol_BP"/>
    <property type="match status" value="2"/>
</dbReference>
<dbReference type="AlphaFoldDB" id="A0A8H7XN39"/>